<dbReference type="PROSITE" id="PS51322">
    <property type="entry name" value="UEV"/>
    <property type="match status" value="1"/>
</dbReference>
<reference evidence="2 3" key="1">
    <citation type="submission" date="2020-01" db="EMBL/GenBank/DDBJ databases">
        <title>Identification and distribution of gene clusters putatively required for synthesis of sphingolipid metabolism inhibitors in phylogenetically diverse species of the filamentous fungus Fusarium.</title>
        <authorList>
            <person name="Kim H.-S."/>
            <person name="Busman M."/>
            <person name="Brown D.W."/>
            <person name="Divon H."/>
            <person name="Uhlig S."/>
            <person name="Proctor R.H."/>
        </authorList>
    </citation>
    <scope>NUCLEOTIDE SEQUENCE [LARGE SCALE GENOMIC DNA]</scope>
    <source>
        <strain evidence="2 3">NRRL 20459</strain>
    </source>
</reference>
<evidence type="ECO:0000259" key="1">
    <source>
        <dbReference type="PROSITE" id="PS51322"/>
    </source>
</evidence>
<dbReference type="GO" id="GO:0000813">
    <property type="term" value="C:ESCRT I complex"/>
    <property type="evidence" value="ECO:0007669"/>
    <property type="project" value="TreeGrafter"/>
</dbReference>
<evidence type="ECO:0000313" key="3">
    <source>
        <dbReference type="Proteomes" id="UP000554235"/>
    </source>
</evidence>
<proteinExistence type="predicted"/>
<dbReference type="CDD" id="cd11685">
    <property type="entry name" value="UEV_TSG101-like"/>
    <property type="match status" value="1"/>
</dbReference>
<dbReference type="EMBL" id="JAADYS010001461">
    <property type="protein sequence ID" value="KAF4462902.1"/>
    <property type="molecule type" value="Genomic_DNA"/>
</dbReference>
<dbReference type="GO" id="GO:0015031">
    <property type="term" value="P:protein transport"/>
    <property type="evidence" value="ECO:0007669"/>
    <property type="project" value="InterPro"/>
</dbReference>
<dbReference type="Gene3D" id="3.10.110.10">
    <property type="entry name" value="Ubiquitin Conjugating Enzyme"/>
    <property type="match status" value="1"/>
</dbReference>
<protein>
    <submittedName>
        <fullName evidence="2">Component of actin cortical patches LAS17</fullName>
    </submittedName>
</protein>
<dbReference type="InterPro" id="IPR008883">
    <property type="entry name" value="UEV_N"/>
</dbReference>
<organism evidence="2 3">
    <name type="scientific">Fusarium albosuccineum</name>
    <dbReference type="NCBI Taxonomy" id="1237068"/>
    <lineage>
        <taxon>Eukaryota</taxon>
        <taxon>Fungi</taxon>
        <taxon>Dikarya</taxon>
        <taxon>Ascomycota</taxon>
        <taxon>Pezizomycotina</taxon>
        <taxon>Sordariomycetes</taxon>
        <taxon>Hypocreomycetidae</taxon>
        <taxon>Hypocreales</taxon>
        <taxon>Nectriaceae</taxon>
        <taxon>Fusarium</taxon>
        <taxon>Fusarium decemcellulare species complex</taxon>
    </lineage>
</organism>
<feature type="domain" description="UEV" evidence="1">
    <location>
        <begin position="1"/>
        <end position="138"/>
    </location>
</feature>
<dbReference type="SUPFAM" id="SSF54495">
    <property type="entry name" value="UBC-like"/>
    <property type="match status" value="1"/>
</dbReference>
<evidence type="ECO:0000313" key="2">
    <source>
        <dbReference type="EMBL" id="KAF4462902.1"/>
    </source>
</evidence>
<accession>A0A8H4PIK6</accession>
<name>A0A8H4PIK6_9HYPO</name>
<keyword evidence="3" id="KW-1185">Reference proteome</keyword>
<dbReference type="GO" id="GO:0043130">
    <property type="term" value="F:ubiquitin binding"/>
    <property type="evidence" value="ECO:0007669"/>
    <property type="project" value="TreeGrafter"/>
</dbReference>
<comment type="caution">
    <text evidence="2">The sequence shown here is derived from an EMBL/GenBank/DDBJ whole genome shotgun (WGS) entry which is preliminary data.</text>
</comment>
<dbReference type="Proteomes" id="UP000554235">
    <property type="component" value="Unassembled WGS sequence"/>
</dbReference>
<sequence length="138" mass="15396">MLRKPSPGIPPYRPEPTCTVCLSHPERASEALLASFAPPQLPTCRIPRLTTLAFSHGANALLVHLSGTLPVNFRGTTYRFPVSIWIPHAYPREPPLIYVVPTETMMIRPGQHVDPQGLVYHPYLVGWAEFWDVGTTLT</sequence>
<dbReference type="InterPro" id="IPR052070">
    <property type="entry name" value="ESCRT-I_UEV_domain"/>
</dbReference>
<dbReference type="InterPro" id="IPR016135">
    <property type="entry name" value="UBQ-conjugating_enzyme/RWD"/>
</dbReference>
<dbReference type="PANTHER" id="PTHR23306">
    <property type="entry name" value="TUMOR SUSCEPTIBILITY GENE 101 PROTEIN-RELATED"/>
    <property type="match status" value="1"/>
</dbReference>
<dbReference type="AlphaFoldDB" id="A0A8H4PIK6"/>
<dbReference type="PANTHER" id="PTHR23306:SF3">
    <property type="entry name" value="TUMOR SUPPRESSOR PROTEIN 101"/>
    <property type="match status" value="1"/>
</dbReference>
<dbReference type="OrthoDB" id="306304at2759"/>
<gene>
    <name evidence="2" type="ORF">FALBO_10285</name>
</gene>
<dbReference type="Pfam" id="PF05743">
    <property type="entry name" value="UEV"/>
    <property type="match status" value="1"/>
</dbReference>